<evidence type="ECO:0000313" key="2">
    <source>
        <dbReference type="EMBL" id="MCI0125681.1"/>
    </source>
</evidence>
<dbReference type="InterPro" id="IPR036812">
    <property type="entry name" value="NAD(P)_OxRdtase_dom_sf"/>
</dbReference>
<dbReference type="SUPFAM" id="SSF51430">
    <property type="entry name" value="NAD(P)-linked oxidoreductase"/>
    <property type="match status" value="1"/>
</dbReference>
<dbReference type="InterPro" id="IPR023210">
    <property type="entry name" value="NADP_OxRdtase_dom"/>
</dbReference>
<dbReference type="RefSeq" id="WP_281734839.1">
    <property type="nucleotide sequence ID" value="NZ_JAKETQ010000001.1"/>
</dbReference>
<gene>
    <name evidence="2" type="ORF">ML536_02455</name>
</gene>
<dbReference type="PANTHER" id="PTHR42686">
    <property type="entry name" value="GH17980P-RELATED"/>
    <property type="match status" value="1"/>
</dbReference>
<dbReference type="Pfam" id="PF00248">
    <property type="entry name" value="Aldo_ket_red"/>
    <property type="match status" value="1"/>
</dbReference>
<dbReference type="GO" id="GO:0005829">
    <property type="term" value="C:cytosol"/>
    <property type="evidence" value="ECO:0007669"/>
    <property type="project" value="TreeGrafter"/>
</dbReference>
<feature type="domain" description="NADP-dependent oxidoreductase" evidence="1">
    <location>
        <begin position="19"/>
        <end position="320"/>
    </location>
</feature>
<accession>A0AA41UEP5</accession>
<proteinExistence type="predicted"/>
<organism evidence="2 3">
    <name type="scientific">Paradevosia shaoguanensis</name>
    <dbReference type="NCBI Taxonomy" id="1335043"/>
    <lineage>
        <taxon>Bacteria</taxon>
        <taxon>Pseudomonadati</taxon>
        <taxon>Pseudomonadota</taxon>
        <taxon>Alphaproteobacteria</taxon>
        <taxon>Hyphomicrobiales</taxon>
        <taxon>Devosiaceae</taxon>
        <taxon>Paradevosia</taxon>
    </lineage>
</organism>
<dbReference type="GO" id="GO:0016491">
    <property type="term" value="F:oxidoreductase activity"/>
    <property type="evidence" value="ECO:0007669"/>
    <property type="project" value="InterPro"/>
</dbReference>
<evidence type="ECO:0000313" key="3">
    <source>
        <dbReference type="Proteomes" id="UP001156140"/>
    </source>
</evidence>
<dbReference type="PANTHER" id="PTHR42686:SF1">
    <property type="entry name" value="GH17980P-RELATED"/>
    <property type="match status" value="1"/>
</dbReference>
<dbReference type="Gene3D" id="3.20.20.100">
    <property type="entry name" value="NADP-dependent oxidoreductase domain"/>
    <property type="match status" value="1"/>
</dbReference>
<keyword evidence="3" id="KW-1185">Reference proteome</keyword>
<reference evidence="2" key="1">
    <citation type="submission" date="2022-03" db="EMBL/GenBank/DDBJ databases">
        <title>The complete genome sequence of a Methyloterrigena soli.</title>
        <authorList>
            <person name="Zi Z."/>
        </authorList>
    </citation>
    <scope>NUCLEOTIDE SEQUENCE</scope>
    <source>
        <strain evidence="2">M48</strain>
    </source>
</reference>
<dbReference type="AlphaFoldDB" id="A0AA41UEP5"/>
<sequence>MSDPNALVPLGRSGVSIPRLALGTAPFGNIDFPVPGDEVTRTVAAALADGPRMIDTAPAEGAGLAEARLREALAGMPRDRYVLSTKVGKRLHGARFHTGAFDALGQPVYKVLDRLEPAFDFSYDGTMRAYEESLKRLGTDRLDIVHIHDPDEHFAAAMAGAYLALHKLREEGAIGAISVAMNQWRLLHRFLDYGDFDCIMVSGRYTLLDRSAHDLLPRCREQGVAVIVGGVFNSGILANPIPGATYDGLPVDGTMLRRAIRLKLICAEFGVPLRAAALQFPLRHPAVAAVVIGARSEAQWREDMGAFGVAVPDELWGRLAGVDG</sequence>
<dbReference type="Proteomes" id="UP001156140">
    <property type="component" value="Unassembled WGS sequence"/>
</dbReference>
<dbReference type="EMBL" id="JALAZD010000001">
    <property type="protein sequence ID" value="MCI0125681.1"/>
    <property type="molecule type" value="Genomic_DNA"/>
</dbReference>
<dbReference type="InterPro" id="IPR020471">
    <property type="entry name" value="AKR"/>
</dbReference>
<name>A0AA41UEP5_9HYPH</name>
<comment type="caution">
    <text evidence="2">The sequence shown here is derived from an EMBL/GenBank/DDBJ whole genome shotgun (WGS) entry which is preliminary data.</text>
</comment>
<evidence type="ECO:0000259" key="1">
    <source>
        <dbReference type="Pfam" id="PF00248"/>
    </source>
</evidence>
<protein>
    <submittedName>
        <fullName evidence="2">Aldo/keto reductase</fullName>
    </submittedName>
</protein>